<dbReference type="RefSeq" id="XP_032807113.1">
    <property type="nucleotide sequence ID" value="XM_032951222.1"/>
</dbReference>
<dbReference type="Proteomes" id="UP001318040">
    <property type="component" value="Chromosome 10"/>
</dbReference>
<evidence type="ECO:0000259" key="2">
    <source>
        <dbReference type="Pfam" id="PF10159"/>
    </source>
</evidence>
<feature type="compositionally biased region" description="Basic and acidic residues" evidence="1">
    <location>
        <begin position="366"/>
        <end position="399"/>
    </location>
</feature>
<dbReference type="InterPro" id="IPR039207">
    <property type="entry name" value="MMTAG2-like"/>
</dbReference>
<feature type="compositionally biased region" description="Basic and acidic residues" evidence="1">
    <location>
        <begin position="310"/>
        <end position="328"/>
    </location>
</feature>
<evidence type="ECO:0000313" key="3">
    <source>
        <dbReference type="Proteomes" id="UP001318040"/>
    </source>
</evidence>
<feature type="compositionally biased region" description="Basic and acidic residues" evidence="1">
    <location>
        <begin position="245"/>
        <end position="257"/>
    </location>
</feature>
<protein>
    <submittedName>
        <fullName evidence="4">Multiple myeloma tumor-associated protein 2</fullName>
    </submittedName>
</protein>
<organism evidence="3 4">
    <name type="scientific">Petromyzon marinus</name>
    <name type="common">Sea lamprey</name>
    <dbReference type="NCBI Taxonomy" id="7757"/>
    <lineage>
        <taxon>Eukaryota</taxon>
        <taxon>Metazoa</taxon>
        <taxon>Chordata</taxon>
        <taxon>Craniata</taxon>
        <taxon>Vertebrata</taxon>
        <taxon>Cyclostomata</taxon>
        <taxon>Hyperoartia</taxon>
        <taxon>Petromyzontiformes</taxon>
        <taxon>Petromyzontidae</taxon>
        <taxon>Petromyzon</taxon>
    </lineage>
</organism>
<feature type="region of interest" description="Disordered" evidence="1">
    <location>
        <begin position="207"/>
        <end position="441"/>
    </location>
</feature>
<keyword evidence="3" id="KW-1185">Reference proteome</keyword>
<dbReference type="PANTHER" id="PTHR14580">
    <property type="entry name" value="MULTIPLE MYELOMA TUMOR-ASSOCIATED PROTEIN 2 FAMILY MEMBER"/>
    <property type="match status" value="1"/>
</dbReference>
<name>A0AAJ7WSJ4_PETMA</name>
<feature type="domain" description="Multiple myeloma tumor-associated protein 2-like N-terminal" evidence="2">
    <location>
        <begin position="100"/>
        <end position="176"/>
    </location>
</feature>
<dbReference type="PANTHER" id="PTHR14580:SF0">
    <property type="entry name" value="MULTIPLE MYELOMA TUMOR-ASSOCIATED PROTEIN 2"/>
    <property type="match status" value="1"/>
</dbReference>
<reference evidence="4" key="1">
    <citation type="submission" date="2025-08" db="UniProtKB">
        <authorList>
            <consortium name="RefSeq"/>
        </authorList>
    </citation>
    <scope>IDENTIFICATION</scope>
    <source>
        <tissue evidence="4">Sperm</tissue>
    </source>
</reference>
<dbReference type="InterPro" id="IPR019315">
    <property type="entry name" value="MMTA2_N"/>
</dbReference>
<proteinExistence type="predicted"/>
<feature type="compositionally biased region" description="Basic residues" evidence="1">
    <location>
        <begin position="432"/>
        <end position="441"/>
    </location>
</feature>
<gene>
    <name evidence="4" type="primary">C10H1orf35</name>
</gene>
<feature type="compositionally biased region" description="Basic residues" evidence="1">
    <location>
        <begin position="258"/>
        <end position="280"/>
    </location>
</feature>
<dbReference type="CTD" id="303180"/>
<dbReference type="Pfam" id="PF10159">
    <property type="entry name" value="MMtag"/>
    <property type="match status" value="1"/>
</dbReference>
<evidence type="ECO:0000313" key="4">
    <source>
        <dbReference type="RefSeq" id="XP_032807113.1"/>
    </source>
</evidence>
<dbReference type="KEGG" id="pmrn:116940890"/>
<accession>A0AAJ7WSJ4</accession>
<dbReference type="AlphaFoldDB" id="A0AAJ7WSJ4"/>
<evidence type="ECO:0000256" key="1">
    <source>
        <dbReference type="SAM" id="MobiDB-lite"/>
    </source>
</evidence>
<sequence length="441" mass="49817">MYRRTGPLPETSTVLYPYNRTSKAVSVLIYCFIYTSLVLVHHCWCKDISVCSGLEAAAAAVGGGGCQTVPGAEAAGVSAPLRCCRQIGARSEMHHPTRAGVRGGQDQFNWDDVKTDKYRENYLGNSLMAPVGRWQKGKDLSWFAKDKDGANRVLSRQEELAAVKQAEEEALMTALGYKNVKKQPTGLTREEFADICKRGTLERDEKDIERVSGLGSSRPSHMLSKEDKEAQKQGLAVFTHHHQADKKVATENTDKEQKRNKKKKSKKEKRKKEKKKKHSKNTNISGCSSSDSEDGKRFSSNKQRPSPRPSELETKSRYGGRKEHERFPGPRHRNNSDCSMERDGPGGSHKRPRRTSPPQRQQRGVSIRDQHTPRHRHDSDSSQEARERRDSRRTRDSSPHKSRHGRPSHSPGGPRGPTLHSRRSPPSTRPSQQRRRRHDSD</sequence>